<dbReference type="KEGG" id="psac:PSM36_2784"/>
<organism evidence="1 2">
    <name type="scientific">Proteiniphilum saccharofermentans</name>
    <dbReference type="NCBI Taxonomy" id="1642647"/>
    <lineage>
        <taxon>Bacteria</taxon>
        <taxon>Pseudomonadati</taxon>
        <taxon>Bacteroidota</taxon>
        <taxon>Bacteroidia</taxon>
        <taxon>Bacteroidales</taxon>
        <taxon>Dysgonomonadaceae</taxon>
        <taxon>Proteiniphilum</taxon>
    </lineage>
</organism>
<evidence type="ECO:0000313" key="1">
    <source>
        <dbReference type="EMBL" id="SCD21580.1"/>
    </source>
</evidence>
<proteinExistence type="predicted"/>
<dbReference type="Proteomes" id="UP000187464">
    <property type="component" value="Chromosome I"/>
</dbReference>
<dbReference type="STRING" id="1642647.PSM36_2784"/>
<evidence type="ECO:0000313" key="2">
    <source>
        <dbReference type="Proteomes" id="UP000187464"/>
    </source>
</evidence>
<accession>A0A1R3T352</accession>
<dbReference type="Pfam" id="PF22817">
    <property type="entry name" value="ApeP-like"/>
    <property type="match status" value="1"/>
</dbReference>
<keyword evidence="2" id="KW-1185">Reference proteome</keyword>
<dbReference type="Gene3D" id="3.10.129.10">
    <property type="entry name" value="Hotdog Thioesterase"/>
    <property type="match status" value="1"/>
</dbReference>
<dbReference type="InterPro" id="IPR016776">
    <property type="entry name" value="ApeP-like_dehydratase"/>
</dbReference>
<dbReference type="AlphaFoldDB" id="A0A1R3T352"/>
<protein>
    <submittedName>
        <fullName evidence="1">FabA/Z, beta-hydroxyacyl-acyl carrier protein</fullName>
    </submittedName>
</protein>
<name>A0A1R3T352_9BACT</name>
<dbReference type="SUPFAM" id="SSF54637">
    <property type="entry name" value="Thioesterase/thiol ester dehydrase-isomerase"/>
    <property type="match status" value="1"/>
</dbReference>
<sequence>MNPYISYFQYPVYSDDAVLELIPQREPMVMVDKFFGIVDRDSFSGLTVTEENLFCCNGILTEEGVIEHFAQSAAARIGFLFVQNKETVPVGFIGAVSKFSIHAHPRVGNELLTVVSIIQEVGNITLAGVKSWVEDELIAEGELKIYLNK</sequence>
<reference evidence="1 2" key="1">
    <citation type="submission" date="2016-08" db="EMBL/GenBank/DDBJ databases">
        <authorList>
            <person name="Seilhamer J.J."/>
        </authorList>
    </citation>
    <scope>NUCLEOTIDE SEQUENCE [LARGE SCALE GENOMIC DNA]</scope>
    <source>
        <strain evidence="1">M3/6</strain>
    </source>
</reference>
<dbReference type="RefSeq" id="WP_083711067.1">
    <property type="nucleotide sequence ID" value="NZ_LT605205.1"/>
</dbReference>
<dbReference type="InterPro" id="IPR029069">
    <property type="entry name" value="HotDog_dom_sf"/>
</dbReference>
<dbReference type="EMBL" id="LT605205">
    <property type="protein sequence ID" value="SCD21580.1"/>
    <property type="molecule type" value="Genomic_DNA"/>
</dbReference>
<gene>
    <name evidence="1" type="ORF">PSM36_2784</name>
</gene>